<sequence>MLTNFKAMDCRMSLKVHMLHAHLEKKCITAPSGDSHLNTNSSEMPNPSRQRNYVCEVLCDCSRWRSMHNYPYCWYRKGKRLDNVESRIFKLEESVLQLGANNQHSCEVNGEVELLKRRLNQSEQQCLMNDVEIAGVFEANGENTEHVAISLAQILELFEQKGWTLESRVTRKVDILAVKETWLREGETGRAPQVTGYRLRHIPRPPSVRTRGGGVGFYINKMMSVRLLSHPAVNLVEQMWMQPIGLVLSL</sequence>
<proteinExistence type="predicted"/>
<protein>
    <submittedName>
        <fullName evidence="1">Uncharacterized protein</fullName>
    </submittedName>
</protein>
<organism evidence="1 2">
    <name type="scientific">Leptosia nina</name>
    <dbReference type="NCBI Taxonomy" id="320188"/>
    <lineage>
        <taxon>Eukaryota</taxon>
        <taxon>Metazoa</taxon>
        <taxon>Ecdysozoa</taxon>
        <taxon>Arthropoda</taxon>
        <taxon>Hexapoda</taxon>
        <taxon>Insecta</taxon>
        <taxon>Pterygota</taxon>
        <taxon>Neoptera</taxon>
        <taxon>Endopterygota</taxon>
        <taxon>Lepidoptera</taxon>
        <taxon>Glossata</taxon>
        <taxon>Ditrysia</taxon>
        <taxon>Papilionoidea</taxon>
        <taxon>Pieridae</taxon>
        <taxon>Pierinae</taxon>
        <taxon>Leptosia</taxon>
    </lineage>
</organism>
<dbReference type="Proteomes" id="UP001497472">
    <property type="component" value="Unassembled WGS sequence"/>
</dbReference>
<evidence type="ECO:0000313" key="2">
    <source>
        <dbReference type="Proteomes" id="UP001497472"/>
    </source>
</evidence>
<dbReference type="EMBL" id="CAVLEF010000011">
    <property type="protein sequence ID" value="CAK1548761.1"/>
    <property type="molecule type" value="Genomic_DNA"/>
</dbReference>
<gene>
    <name evidence="1" type="ORF">LNINA_LOCUS8117</name>
</gene>
<dbReference type="AlphaFoldDB" id="A0AAV1JHF5"/>
<comment type="caution">
    <text evidence="1">The sequence shown here is derived from an EMBL/GenBank/DDBJ whole genome shotgun (WGS) entry which is preliminary data.</text>
</comment>
<reference evidence="1 2" key="1">
    <citation type="submission" date="2023-11" db="EMBL/GenBank/DDBJ databases">
        <authorList>
            <person name="Okamura Y."/>
        </authorList>
    </citation>
    <scope>NUCLEOTIDE SEQUENCE [LARGE SCALE GENOMIC DNA]</scope>
</reference>
<keyword evidence="2" id="KW-1185">Reference proteome</keyword>
<name>A0AAV1JHF5_9NEOP</name>
<accession>A0AAV1JHF5</accession>
<evidence type="ECO:0000313" key="1">
    <source>
        <dbReference type="EMBL" id="CAK1548761.1"/>
    </source>
</evidence>